<evidence type="ECO:0000259" key="1">
    <source>
        <dbReference type="Pfam" id="PF23343"/>
    </source>
</evidence>
<evidence type="ECO:0000313" key="2">
    <source>
        <dbReference type="EMBL" id="CRY94709.1"/>
    </source>
</evidence>
<reference evidence="2" key="1">
    <citation type="submission" date="2015-06" db="EMBL/GenBank/DDBJ databases">
        <authorList>
            <person name="Joergensen T."/>
        </authorList>
    </citation>
    <scope>NUCLEOTIDE SEQUENCE</scope>
    <source>
        <strain evidence="2">RGRH0327</strain>
    </source>
</reference>
<dbReference type="AlphaFoldDB" id="A0A0H5PZW3"/>
<dbReference type="EMBL" id="LN852997">
    <property type="protein sequence ID" value="CRY94709.1"/>
    <property type="molecule type" value="Genomic_DNA"/>
</dbReference>
<sequence length="238" mass="26630">MLLNDTQPTSLVTTRRTVDETPCLRQQSYWFYAVEQPTLRFPASCESYKCPRCGIVKARQIAAAMAWAINEADRGRFITLTLAPEGKTQRLQKMKDLTRWAKAQGYSYQQAWTTEAGSQNGMVHVHALQWGDFVPQAALQQRWGARVDIRAVRDTPGAVSSYMTKGAGAVGSYMTKGAAEDYGKWRDLNFGRPVRWSRGFFHGLPIKDAIAAGRGQQRTVSGLTWVRCHEKGLPALSE</sequence>
<name>A0A0H5PZW3_9ZZZZ</name>
<reference evidence="2" key="2">
    <citation type="submission" date="2015-07" db="EMBL/GenBank/DDBJ databases">
        <title>Plasmids, circular viruses and viroids from rat gut.</title>
        <authorList>
            <person name="Jorgensen T.J."/>
            <person name="Hansen M.A."/>
            <person name="Xu Z."/>
            <person name="Tabak M.A."/>
            <person name="Sorensen S.J."/>
            <person name="Hansen L.H."/>
        </authorList>
    </citation>
    <scope>NUCLEOTIDE SEQUENCE</scope>
    <source>
        <strain evidence="2">RGRH0327</strain>
    </source>
</reference>
<dbReference type="Pfam" id="PF23343">
    <property type="entry name" value="REP_ORF2-G2P"/>
    <property type="match status" value="1"/>
</dbReference>
<feature type="domain" description="Replication-associated protein ORF2/G2P" evidence="1">
    <location>
        <begin position="76"/>
        <end position="166"/>
    </location>
</feature>
<accession>A0A0H5PZW3</accession>
<proteinExistence type="predicted"/>
<dbReference type="InterPro" id="IPR056906">
    <property type="entry name" value="ORF2/G2P_dom"/>
</dbReference>
<protein>
    <recommendedName>
        <fullName evidence="1">Replication-associated protein ORF2/G2P domain-containing protein</fullName>
    </recommendedName>
</protein>
<organism evidence="2">
    <name type="scientific">uncultured prokaryote</name>
    <dbReference type="NCBI Taxonomy" id="198431"/>
    <lineage>
        <taxon>unclassified sequences</taxon>
        <taxon>environmental samples</taxon>
    </lineage>
</organism>